<feature type="coiled-coil region" evidence="15">
    <location>
        <begin position="718"/>
        <end position="752"/>
    </location>
</feature>
<dbReference type="InterPro" id="IPR018163">
    <property type="entry name" value="Thr/Ala-tRNA-synth_IIc_edit"/>
</dbReference>
<evidence type="ECO:0000256" key="6">
    <source>
        <dbReference type="ARBA" id="ARBA00022741"/>
    </source>
</evidence>
<evidence type="ECO:0000313" key="18">
    <source>
        <dbReference type="Proteomes" id="UP000032278"/>
    </source>
</evidence>
<dbReference type="GO" id="GO:0008270">
    <property type="term" value="F:zinc ion binding"/>
    <property type="evidence" value="ECO:0007669"/>
    <property type="project" value="UniProtKB-UniRule"/>
</dbReference>
<dbReference type="PROSITE" id="PS50860">
    <property type="entry name" value="AA_TRNA_LIGASE_II_ALA"/>
    <property type="match status" value="1"/>
</dbReference>
<evidence type="ECO:0000256" key="11">
    <source>
        <dbReference type="ARBA" id="ARBA00023146"/>
    </source>
</evidence>
<dbReference type="Gene3D" id="3.10.310.40">
    <property type="match status" value="1"/>
</dbReference>
<keyword evidence="4 14" id="KW-0436">Ligase</keyword>
<feature type="binding site" evidence="14">
    <location>
        <position position="658"/>
    </location>
    <ligand>
        <name>Zn(2+)</name>
        <dbReference type="ChEBI" id="CHEBI:29105"/>
    </ligand>
</feature>
<dbReference type="GO" id="GO:0016740">
    <property type="term" value="F:transferase activity"/>
    <property type="evidence" value="ECO:0007669"/>
    <property type="project" value="UniProtKB-ARBA"/>
</dbReference>
<dbReference type="PANTHER" id="PTHR11777:SF9">
    <property type="entry name" value="ALANINE--TRNA LIGASE, CYTOPLASMIC"/>
    <property type="match status" value="1"/>
</dbReference>
<dbReference type="Pfam" id="PF07973">
    <property type="entry name" value="tRNA_SAD"/>
    <property type="match status" value="1"/>
</dbReference>
<keyword evidence="5 14" id="KW-0479">Metal-binding</keyword>
<evidence type="ECO:0000256" key="15">
    <source>
        <dbReference type="SAM" id="Coils"/>
    </source>
</evidence>
<sequence length="861" mass="95968">MWLDFWKSKGHSIEPSANLVPVNDPTLLWINSGVATLKKYFDGSVIPENPRITNAQKSIRTNDIENVGKTARHHTMFEMLGNFSIGDYFRDEAIEWGFELLTSPEWFDFPKEKLYMTYYPDDKDSYNRWIALGVEPSHLIPLEENFWEIGAGPSGPDTEIFFDRGEAYDPDHIGIRLLEEDIENDRYIEIWNIVLSQFNADPTIPRSEYKELPNKNIDTGAGLERLVAVMQGAKTNFETDLFMPIIKEVEKLSGHTYDQDGDNMSFKVIADHIRALSFAIGDGALPGNEGRGYVLRRLLRRAVMHGRRLGIHETFLYKLVATVGHIMESYYPEILEKRDFIEKIIKREEETFARTIDAGSGHLDQLLAQLKAKGQDRLDGKDIFKLYDTYGFPVELTEELAEDAGYKIDHEGFKAAMKEQQDRARAAAVKGGSMGMQNETLAGITESSEFLYETETIDSRLSVIIVDNERSEMVSEGQALLVFEQTPFYAEMGGQVADHGVIKNDKGDLVARVIDVQKAPNGQPLHTVEVLASLALNTVYTLAIDHKRRYAVEKNHTATHLLHAALHKVIGEHATQAGSLNEEAFLRFDFTHFEAVTAQELRRIEEEVNEQIWKALAITTTETDIETAKAMGAMALFGEKYGKTVRVVQIGDYSVELCGGTHLSNSSEIGLFKIIKEEGIGSGTRRIIAVTGQQAFESFRKQEDTLKEIAHTLKVPQIEQLPSKVVSLSEQLRDLQKEMAELKEKAAAAQAGDVFKKIQEANGLRYIASQVAVSDAGALRTFADNWKQKDYSDVLVLAASIGEKVNVLVASKDKRAHAGNLIKALAPIVSGRGGGKPDMAMAGGSDASKLSELLAAVPEHL</sequence>
<dbReference type="Gene3D" id="3.30.980.10">
    <property type="entry name" value="Threonyl-trna Synthetase, Chain A, domain 2"/>
    <property type="match status" value="1"/>
</dbReference>
<evidence type="ECO:0000256" key="1">
    <source>
        <dbReference type="ARBA" id="ARBA00008226"/>
    </source>
</evidence>
<gene>
    <name evidence="14 17" type="primary">alaS</name>
    <name evidence="17" type="ORF">AT55_00469</name>
</gene>
<dbReference type="Gene3D" id="2.40.30.130">
    <property type="match status" value="1"/>
</dbReference>
<evidence type="ECO:0000256" key="13">
    <source>
        <dbReference type="ARBA" id="ARBA00048300"/>
    </source>
</evidence>
<keyword evidence="8 14" id="KW-0067">ATP-binding</keyword>
<dbReference type="GO" id="GO:0005829">
    <property type="term" value="C:cytosol"/>
    <property type="evidence" value="ECO:0007669"/>
    <property type="project" value="TreeGrafter"/>
</dbReference>
<dbReference type="Pfam" id="PF01411">
    <property type="entry name" value="tRNA-synt_2c"/>
    <property type="match status" value="1"/>
</dbReference>
<dbReference type="SUPFAM" id="SSF55681">
    <property type="entry name" value="Class II aaRS and biotin synthetases"/>
    <property type="match status" value="1"/>
</dbReference>
<dbReference type="SUPFAM" id="SSF55186">
    <property type="entry name" value="ThrRS/AlaRS common domain"/>
    <property type="match status" value="1"/>
</dbReference>
<feature type="binding site" evidence="14">
    <location>
        <position position="556"/>
    </location>
    <ligand>
        <name>Zn(2+)</name>
        <dbReference type="ChEBI" id="CHEBI:29105"/>
    </ligand>
</feature>
<dbReference type="PRINTS" id="PR00980">
    <property type="entry name" value="TRNASYNTHALA"/>
</dbReference>
<keyword evidence="6 14" id="KW-0547">Nucleotide-binding</keyword>
<keyword evidence="3 14" id="KW-0820">tRNA-binding</keyword>
<evidence type="ECO:0000256" key="10">
    <source>
        <dbReference type="ARBA" id="ARBA00022917"/>
    </source>
</evidence>
<keyword evidence="2 14" id="KW-0963">Cytoplasm</keyword>
<evidence type="ECO:0000256" key="7">
    <source>
        <dbReference type="ARBA" id="ARBA00022833"/>
    </source>
</evidence>
<dbReference type="InterPro" id="IPR018162">
    <property type="entry name" value="Ala-tRNA-ligase_IIc_anticod-bd"/>
</dbReference>
<dbReference type="Gene3D" id="3.30.54.20">
    <property type="match status" value="1"/>
</dbReference>
<name>A0AAW3GNX5_STRSZ</name>
<dbReference type="NCBIfam" id="TIGR00344">
    <property type="entry name" value="alaS"/>
    <property type="match status" value="1"/>
</dbReference>
<dbReference type="PANTHER" id="PTHR11777">
    <property type="entry name" value="ALANYL-TRNA SYNTHETASE"/>
    <property type="match status" value="1"/>
</dbReference>
<dbReference type="AlphaFoldDB" id="A0AAW3GNX5"/>
<feature type="domain" description="Alanyl-transfer RNA synthetases family profile" evidence="16">
    <location>
        <begin position="1"/>
        <end position="701"/>
    </location>
</feature>
<comment type="caution">
    <text evidence="17">The sequence shown here is derived from an EMBL/GenBank/DDBJ whole genome shotgun (WGS) entry which is preliminary data.</text>
</comment>
<dbReference type="InterPro" id="IPR018164">
    <property type="entry name" value="Ala-tRNA-synth_IIc_N"/>
</dbReference>
<keyword evidence="7 14" id="KW-0862">Zinc</keyword>
<keyword evidence="9 14" id="KW-0694">RNA-binding</keyword>
<feature type="binding site" evidence="14">
    <location>
        <position position="560"/>
    </location>
    <ligand>
        <name>Zn(2+)</name>
        <dbReference type="ChEBI" id="CHEBI:29105"/>
    </ligand>
</feature>
<dbReference type="GO" id="GO:0004813">
    <property type="term" value="F:alanine-tRNA ligase activity"/>
    <property type="evidence" value="ECO:0007669"/>
    <property type="project" value="UniProtKB-UniRule"/>
</dbReference>
<dbReference type="InterPro" id="IPR045864">
    <property type="entry name" value="aa-tRNA-synth_II/BPL/LPL"/>
</dbReference>
<comment type="similarity">
    <text evidence="1 14">Belongs to the class-II aminoacyl-tRNA synthetase family.</text>
</comment>
<dbReference type="FunFam" id="3.30.980.10:FF:000004">
    <property type="entry name" value="Alanine--tRNA ligase, cytoplasmic"/>
    <property type="match status" value="1"/>
</dbReference>
<dbReference type="FunFam" id="3.30.54.20:FF:000001">
    <property type="entry name" value="Alanine--tRNA ligase"/>
    <property type="match status" value="1"/>
</dbReference>
<protein>
    <recommendedName>
        <fullName evidence="14">Alanine--tRNA ligase</fullName>
        <ecNumber evidence="14">6.1.1.7</ecNumber>
    </recommendedName>
    <alternativeName>
        <fullName evidence="14">Alanyl-tRNA synthetase</fullName>
        <shortName evidence="14">AlaRS</shortName>
    </alternativeName>
</protein>
<evidence type="ECO:0000313" key="17">
    <source>
        <dbReference type="EMBL" id="KIS18361.1"/>
    </source>
</evidence>
<dbReference type="InterPro" id="IPR023033">
    <property type="entry name" value="Ala_tRNA_ligase_euk/bac"/>
</dbReference>
<feature type="binding site" evidence="14">
    <location>
        <position position="662"/>
    </location>
    <ligand>
        <name>Zn(2+)</name>
        <dbReference type="ChEBI" id="CHEBI:29105"/>
    </ligand>
</feature>
<comment type="subcellular location">
    <subcellularLocation>
        <location evidence="14">Cytoplasm</location>
    </subcellularLocation>
</comment>
<comment type="function">
    <text evidence="12 14">Catalyzes the attachment of alanine to tRNA(Ala) in a two-step reaction: alanine is first activated by ATP to form Ala-AMP and then transferred to the acceptor end of tRNA(Ala). Also edits incorrectly charged Ser-tRNA(Ala) and Gly-tRNA(Ala) via its editing domain.</text>
</comment>
<evidence type="ECO:0000256" key="12">
    <source>
        <dbReference type="ARBA" id="ARBA00024779"/>
    </source>
</evidence>
<evidence type="ECO:0000256" key="4">
    <source>
        <dbReference type="ARBA" id="ARBA00022598"/>
    </source>
</evidence>
<dbReference type="EMBL" id="JAUE01000027">
    <property type="protein sequence ID" value="KIS18361.1"/>
    <property type="molecule type" value="Genomic_DNA"/>
</dbReference>
<dbReference type="EC" id="6.1.1.7" evidence="14"/>
<evidence type="ECO:0000256" key="8">
    <source>
        <dbReference type="ARBA" id="ARBA00022840"/>
    </source>
</evidence>
<dbReference type="Pfam" id="PF02272">
    <property type="entry name" value="DHHA1"/>
    <property type="match status" value="1"/>
</dbReference>
<dbReference type="InterPro" id="IPR012947">
    <property type="entry name" value="tRNA_SAD"/>
</dbReference>
<dbReference type="GO" id="GO:0002161">
    <property type="term" value="F:aminoacyl-tRNA deacylase activity"/>
    <property type="evidence" value="ECO:0007669"/>
    <property type="project" value="TreeGrafter"/>
</dbReference>
<dbReference type="Proteomes" id="UP000032278">
    <property type="component" value="Unassembled WGS sequence"/>
</dbReference>
<keyword evidence="15" id="KW-0175">Coiled coil</keyword>
<evidence type="ECO:0000256" key="14">
    <source>
        <dbReference type="HAMAP-Rule" id="MF_00036"/>
    </source>
</evidence>
<dbReference type="SMART" id="SM00863">
    <property type="entry name" value="tRNA_SAD"/>
    <property type="match status" value="1"/>
</dbReference>
<comment type="domain">
    <text evidence="14">Consists of three domains; the N-terminal catalytic domain, the editing domain and the C-terminal C-Ala domain. The editing domain removes incorrectly charged amino acids, while the C-Ala domain, along with tRNA(Ala), serves as a bridge to cooperatively bring together the editing and aminoacylation centers thus stimulating deacylation of misacylated tRNAs.</text>
</comment>
<dbReference type="InterPro" id="IPR050058">
    <property type="entry name" value="Ala-tRNA_ligase"/>
</dbReference>
<reference evidence="17 18" key="1">
    <citation type="submission" date="2013-11" db="EMBL/GenBank/DDBJ databases">
        <authorList>
            <person name="da Piedade I."/>
            <person name="Tang M.H.E."/>
            <person name="Bojesen A.M."/>
        </authorList>
    </citation>
    <scope>NUCLEOTIDE SEQUENCE [LARGE SCALE GENOMIC DNA]</scope>
    <source>
        <strain evidence="17 18">Sz4is</strain>
    </source>
</reference>
<keyword evidence="10 14" id="KW-0648">Protein biosynthesis</keyword>
<accession>A0AAW3GNX5</accession>
<dbReference type="Gene3D" id="6.10.250.550">
    <property type="match status" value="1"/>
</dbReference>
<evidence type="ECO:0000256" key="9">
    <source>
        <dbReference type="ARBA" id="ARBA00022884"/>
    </source>
</evidence>
<dbReference type="SUPFAM" id="SSF101353">
    <property type="entry name" value="Putative anticodon-binding domain of alanyl-tRNA synthetase (AlaRS)"/>
    <property type="match status" value="1"/>
</dbReference>
<dbReference type="InterPro" id="IPR009000">
    <property type="entry name" value="Transl_B-barrel_sf"/>
</dbReference>
<dbReference type="GO" id="GO:0140096">
    <property type="term" value="F:catalytic activity, acting on a protein"/>
    <property type="evidence" value="ECO:0007669"/>
    <property type="project" value="UniProtKB-ARBA"/>
</dbReference>
<dbReference type="InterPro" id="IPR002318">
    <property type="entry name" value="Ala-tRNA-lgiase_IIc"/>
</dbReference>
<dbReference type="HAMAP" id="MF_00036_B">
    <property type="entry name" value="Ala_tRNA_synth_B"/>
    <property type="match status" value="1"/>
</dbReference>
<evidence type="ECO:0000259" key="16">
    <source>
        <dbReference type="PROSITE" id="PS50860"/>
    </source>
</evidence>
<evidence type="ECO:0000256" key="2">
    <source>
        <dbReference type="ARBA" id="ARBA00022490"/>
    </source>
</evidence>
<evidence type="ECO:0000256" key="5">
    <source>
        <dbReference type="ARBA" id="ARBA00022723"/>
    </source>
</evidence>
<dbReference type="GO" id="GO:0000049">
    <property type="term" value="F:tRNA binding"/>
    <property type="evidence" value="ECO:0007669"/>
    <property type="project" value="UniProtKB-KW"/>
</dbReference>
<dbReference type="InterPro" id="IPR003156">
    <property type="entry name" value="DHHA1_dom"/>
</dbReference>
<dbReference type="FunFam" id="3.10.310.40:FF:000001">
    <property type="entry name" value="Alanine--tRNA ligase"/>
    <property type="match status" value="1"/>
</dbReference>
<dbReference type="SUPFAM" id="SSF50447">
    <property type="entry name" value="Translation proteins"/>
    <property type="match status" value="1"/>
</dbReference>
<keyword evidence="11 14" id="KW-0030">Aminoacyl-tRNA synthetase</keyword>
<dbReference type="GO" id="GO:0005524">
    <property type="term" value="F:ATP binding"/>
    <property type="evidence" value="ECO:0007669"/>
    <property type="project" value="UniProtKB-UniRule"/>
</dbReference>
<dbReference type="InterPro" id="IPR018165">
    <property type="entry name" value="Ala-tRNA-synth_IIc_core"/>
</dbReference>
<dbReference type="FunFam" id="3.30.930.10:FF:000046">
    <property type="entry name" value="Alanine--tRNA ligase"/>
    <property type="match status" value="1"/>
</dbReference>
<dbReference type="Gene3D" id="3.30.930.10">
    <property type="entry name" value="Bira Bifunctional Protein, Domain 2"/>
    <property type="match status" value="1"/>
</dbReference>
<proteinExistence type="inferred from homology"/>
<dbReference type="CDD" id="cd00673">
    <property type="entry name" value="AlaRS_core"/>
    <property type="match status" value="1"/>
</dbReference>
<organism evidence="17 18">
    <name type="scientific">Streptococcus equi subsp. zooepidemicus Sz4is</name>
    <dbReference type="NCBI Taxonomy" id="1381082"/>
    <lineage>
        <taxon>Bacteria</taxon>
        <taxon>Bacillati</taxon>
        <taxon>Bacillota</taxon>
        <taxon>Bacilli</taxon>
        <taxon>Lactobacillales</taxon>
        <taxon>Streptococcaceae</taxon>
        <taxon>Streptococcus</taxon>
    </lineage>
</organism>
<dbReference type="GO" id="GO:0006419">
    <property type="term" value="P:alanyl-tRNA aminoacylation"/>
    <property type="evidence" value="ECO:0007669"/>
    <property type="project" value="UniProtKB-UniRule"/>
</dbReference>
<comment type="cofactor">
    <cofactor evidence="14">
        <name>Zn(2+)</name>
        <dbReference type="ChEBI" id="CHEBI:29105"/>
    </cofactor>
    <text evidence="14">Binds 1 zinc ion per subunit.</text>
</comment>
<comment type="catalytic activity">
    <reaction evidence="13 14">
        <text>tRNA(Ala) + L-alanine + ATP = L-alanyl-tRNA(Ala) + AMP + diphosphate</text>
        <dbReference type="Rhea" id="RHEA:12540"/>
        <dbReference type="Rhea" id="RHEA-COMP:9657"/>
        <dbReference type="Rhea" id="RHEA-COMP:9923"/>
        <dbReference type="ChEBI" id="CHEBI:30616"/>
        <dbReference type="ChEBI" id="CHEBI:33019"/>
        <dbReference type="ChEBI" id="CHEBI:57972"/>
        <dbReference type="ChEBI" id="CHEBI:78442"/>
        <dbReference type="ChEBI" id="CHEBI:78497"/>
        <dbReference type="ChEBI" id="CHEBI:456215"/>
        <dbReference type="EC" id="6.1.1.7"/>
    </reaction>
</comment>
<evidence type="ECO:0000256" key="3">
    <source>
        <dbReference type="ARBA" id="ARBA00022555"/>
    </source>
</evidence>